<dbReference type="PANTHER" id="PTHR23416">
    <property type="entry name" value="SIALIC ACID SYNTHASE-RELATED"/>
    <property type="match status" value="1"/>
</dbReference>
<dbReference type="InterPro" id="IPR011004">
    <property type="entry name" value="Trimer_LpxA-like_sf"/>
</dbReference>
<gene>
    <name evidence="1" type="ORF">AO498_13740</name>
</gene>
<dbReference type="KEGG" id="alm:AO498_13740"/>
<evidence type="ECO:0000313" key="1">
    <source>
        <dbReference type="EMBL" id="AMQ57506.1"/>
    </source>
</evidence>
<dbReference type="AlphaFoldDB" id="A0A142EQV1"/>
<dbReference type="STRING" id="1727163.AO498_13740"/>
<sequence length="262" mass="28816">MNTSIDALEVSLGIGVEIHPSASIRGLNGPAKRICIGDHTYIGADVQIICDDFSIGDYGKIHHHVTVHGYQSCHIGHNAWIGQFTIIDSIGGTKIGDNCGIGAHSQLWSHIKFGDTLEGCRFNAQKPLILGNDVWLVGHCIVGPIRAADKSMALAGSVVTSDMEYNQIYAGTPAKSVSKKLGYQFEDIPLEKKLENLTIHLEQSGIGYSKIQLVASIDEVVFDDFEVSYFSVKERKYTKRCSPQEIAFMKYLLPEKAKFVPF</sequence>
<proteinExistence type="predicted"/>
<dbReference type="SUPFAM" id="SSF51161">
    <property type="entry name" value="Trimeric LpxA-like enzymes"/>
    <property type="match status" value="1"/>
</dbReference>
<dbReference type="OrthoDB" id="9812571at2"/>
<dbReference type="PATRIC" id="fig|1727163.4.peg.2873"/>
<name>A0A142EQV1_9BACT</name>
<dbReference type="InterPro" id="IPR051159">
    <property type="entry name" value="Hexapeptide_acetyltransf"/>
</dbReference>
<dbReference type="Proteomes" id="UP000073816">
    <property type="component" value="Chromosome"/>
</dbReference>
<reference evidence="2" key="1">
    <citation type="submission" date="2015-09" db="EMBL/GenBank/DDBJ databases">
        <title>Complete sequence of Algoriphagus sp. M8-2.</title>
        <authorList>
            <person name="Shintani M."/>
        </authorList>
    </citation>
    <scope>NUCLEOTIDE SEQUENCE [LARGE SCALE GENOMIC DNA]</scope>
    <source>
        <strain evidence="2">M8-2</strain>
    </source>
</reference>
<keyword evidence="2" id="KW-1185">Reference proteome</keyword>
<evidence type="ECO:0000313" key="2">
    <source>
        <dbReference type="Proteomes" id="UP000073816"/>
    </source>
</evidence>
<dbReference type="Gene3D" id="2.160.10.10">
    <property type="entry name" value="Hexapeptide repeat proteins"/>
    <property type="match status" value="2"/>
</dbReference>
<accession>A0A142EQV1</accession>
<dbReference type="EMBL" id="CP012836">
    <property type="protein sequence ID" value="AMQ57506.1"/>
    <property type="molecule type" value="Genomic_DNA"/>
</dbReference>
<dbReference type="RefSeq" id="WP_067548811.1">
    <property type="nucleotide sequence ID" value="NZ_CP012836.1"/>
</dbReference>
<protein>
    <recommendedName>
        <fullName evidence="3">Transferase</fullName>
    </recommendedName>
</protein>
<evidence type="ECO:0008006" key="3">
    <source>
        <dbReference type="Google" id="ProtNLM"/>
    </source>
</evidence>
<organism evidence="1 2">
    <name type="scientific">Algoriphagus sanaruensis</name>
    <dbReference type="NCBI Taxonomy" id="1727163"/>
    <lineage>
        <taxon>Bacteria</taxon>
        <taxon>Pseudomonadati</taxon>
        <taxon>Bacteroidota</taxon>
        <taxon>Cytophagia</taxon>
        <taxon>Cytophagales</taxon>
        <taxon>Cyclobacteriaceae</taxon>
        <taxon>Algoriphagus</taxon>
    </lineage>
</organism>
<reference evidence="1 2" key="2">
    <citation type="journal article" date="2016" name="Genome Announc.">
        <title>Complete Genome Sequence of Algoriphagus sp. Strain M8-2, Isolated from a Brackish Lake.</title>
        <authorList>
            <person name="Muraguchi Y."/>
            <person name="Kushimoto K."/>
            <person name="Ohtsubo Y."/>
            <person name="Suzuki T."/>
            <person name="Dohra H."/>
            <person name="Kimbara K."/>
            <person name="Shintani M."/>
        </authorList>
    </citation>
    <scope>NUCLEOTIDE SEQUENCE [LARGE SCALE GENOMIC DNA]</scope>
    <source>
        <strain evidence="1 2">M8-2</strain>
    </source>
</reference>